<keyword evidence="3 5" id="KW-1133">Transmembrane helix</keyword>
<dbReference type="InterPro" id="IPR052902">
    <property type="entry name" value="ABC-2_transporter"/>
</dbReference>
<evidence type="ECO:0000313" key="7">
    <source>
        <dbReference type="EMBL" id="PRX63804.1"/>
    </source>
</evidence>
<keyword evidence="2 5" id="KW-0812">Transmembrane</keyword>
<dbReference type="EMBL" id="PVNG01000010">
    <property type="protein sequence ID" value="PRX63804.1"/>
    <property type="molecule type" value="Genomic_DNA"/>
</dbReference>
<dbReference type="PANTHER" id="PTHR43027">
    <property type="entry name" value="DOXORUBICIN RESISTANCE ABC TRANSPORTER PERMEASE PROTEIN DRRC-RELATED"/>
    <property type="match status" value="1"/>
</dbReference>
<dbReference type="Proteomes" id="UP000238312">
    <property type="component" value="Unassembled WGS sequence"/>
</dbReference>
<dbReference type="Pfam" id="PF12698">
    <property type="entry name" value="ABC2_membrane_3"/>
    <property type="match status" value="1"/>
</dbReference>
<feature type="transmembrane region" description="Helical" evidence="5">
    <location>
        <begin position="12"/>
        <end position="35"/>
    </location>
</feature>
<evidence type="ECO:0000256" key="2">
    <source>
        <dbReference type="ARBA" id="ARBA00022692"/>
    </source>
</evidence>
<evidence type="ECO:0000256" key="1">
    <source>
        <dbReference type="ARBA" id="ARBA00004141"/>
    </source>
</evidence>
<evidence type="ECO:0000259" key="6">
    <source>
        <dbReference type="Pfam" id="PF12698"/>
    </source>
</evidence>
<keyword evidence="8" id="KW-1185">Reference proteome</keyword>
<protein>
    <submittedName>
        <fullName evidence="7">ABC-2 type transport system permease protein</fullName>
    </submittedName>
</protein>
<feature type="transmembrane region" description="Helical" evidence="5">
    <location>
        <begin position="92"/>
        <end position="119"/>
    </location>
</feature>
<dbReference type="OrthoDB" id="3399482at2"/>
<proteinExistence type="predicted"/>
<evidence type="ECO:0000256" key="4">
    <source>
        <dbReference type="ARBA" id="ARBA00023136"/>
    </source>
</evidence>
<evidence type="ECO:0000256" key="5">
    <source>
        <dbReference type="SAM" id="Phobius"/>
    </source>
</evidence>
<sequence length="259" mass="27556">MLSIARSELIQIFRNRSVLITSFVIPIAVCAFFLYQHELFAQVGSLGYIAGIVMFTVCAFGLYSTVVTTLASRRQNLFLKRLRSTAAADAQILVGLVLPVTVIALIQVAAIMTVLGVVAGGPENAGLLVVAVLVTVAMMIGLGLATAGVTNSPEHAQVTILPVTLGVIAVTTWVGLTGTEDLAMLKRLLPGGAATELVMNAWNGGVALSDSLLLLAPTLAWVAIAVTLATRYFRWDPRAASDQRLAIARRMRRSALRDR</sequence>
<keyword evidence="4 5" id="KW-0472">Membrane</keyword>
<feature type="transmembrane region" description="Helical" evidence="5">
    <location>
        <begin position="47"/>
        <end position="71"/>
    </location>
</feature>
<evidence type="ECO:0000313" key="8">
    <source>
        <dbReference type="Proteomes" id="UP000238312"/>
    </source>
</evidence>
<gene>
    <name evidence="7" type="ORF">B0I32_110256</name>
</gene>
<accession>A0A2T0MXJ7</accession>
<dbReference type="AlphaFoldDB" id="A0A2T0MXJ7"/>
<reference evidence="7 8" key="1">
    <citation type="submission" date="2018-03" db="EMBL/GenBank/DDBJ databases">
        <title>Genomic Encyclopedia of Type Strains, Phase III (KMG-III): the genomes of soil and plant-associated and newly described type strains.</title>
        <authorList>
            <person name="Whitman W."/>
        </authorList>
    </citation>
    <scope>NUCLEOTIDE SEQUENCE [LARGE SCALE GENOMIC DNA]</scope>
    <source>
        <strain evidence="7 8">CGMCC 4.7104</strain>
    </source>
</reference>
<dbReference type="PANTHER" id="PTHR43027:SF2">
    <property type="entry name" value="TRANSPORT PERMEASE PROTEIN"/>
    <property type="match status" value="1"/>
</dbReference>
<feature type="transmembrane region" description="Helical" evidence="5">
    <location>
        <begin position="212"/>
        <end position="233"/>
    </location>
</feature>
<dbReference type="InterPro" id="IPR013525">
    <property type="entry name" value="ABC2_TM"/>
</dbReference>
<name>A0A2T0MXJ7_9ACTN</name>
<feature type="domain" description="ABC-2 type transporter transmembrane" evidence="6">
    <location>
        <begin position="43"/>
        <end position="226"/>
    </location>
</feature>
<feature type="transmembrane region" description="Helical" evidence="5">
    <location>
        <begin position="158"/>
        <end position="176"/>
    </location>
</feature>
<dbReference type="GO" id="GO:0140359">
    <property type="term" value="F:ABC-type transporter activity"/>
    <property type="evidence" value="ECO:0007669"/>
    <property type="project" value="InterPro"/>
</dbReference>
<comment type="subcellular location">
    <subcellularLocation>
        <location evidence="1">Membrane</location>
        <topology evidence="1">Multi-pass membrane protein</topology>
    </subcellularLocation>
</comment>
<dbReference type="RefSeq" id="WP_106243309.1">
    <property type="nucleotide sequence ID" value="NZ_PVNG01000010.1"/>
</dbReference>
<comment type="caution">
    <text evidence="7">The sequence shown here is derived from an EMBL/GenBank/DDBJ whole genome shotgun (WGS) entry which is preliminary data.</text>
</comment>
<dbReference type="GO" id="GO:0016020">
    <property type="term" value="C:membrane"/>
    <property type="evidence" value="ECO:0007669"/>
    <property type="project" value="UniProtKB-SubCell"/>
</dbReference>
<evidence type="ECO:0000256" key="3">
    <source>
        <dbReference type="ARBA" id="ARBA00022989"/>
    </source>
</evidence>
<organism evidence="7 8">
    <name type="scientific">Nonomuraea fuscirosea</name>
    <dbReference type="NCBI Taxonomy" id="1291556"/>
    <lineage>
        <taxon>Bacteria</taxon>
        <taxon>Bacillati</taxon>
        <taxon>Actinomycetota</taxon>
        <taxon>Actinomycetes</taxon>
        <taxon>Streptosporangiales</taxon>
        <taxon>Streptosporangiaceae</taxon>
        <taxon>Nonomuraea</taxon>
    </lineage>
</organism>
<feature type="transmembrane region" description="Helical" evidence="5">
    <location>
        <begin position="125"/>
        <end position="146"/>
    </location>
</feature>